<accession>A0A9E2L7X0</accession>
<dbReference type="EMBL" id="JAHLFU010000099">
    <property type="protein sequence ID" value="MBU3853193.1"/>
    <property type="molecule type" value="Genomic_DNA"/>
</dbReference>
<comment type="caution">
    <text evidence="1">The sequence shown here is derived from an EMBL/GenBank/DDBJ whole genome shotgun (WGS) entry which is preliminary data.</text>
</comment>
<reference evidence="1" key="2">
    <citation type="submission" date="2021-04" db="EMBL/GenBank/DDBJ databases">
        <authorList>
            <person name="Gilroy R."/>
        </authorList>
    </citation>
    <scope>NUCLEOTIDE SEQUENCE</scope>
    <source>
        <strain evidence="1">G3-2149</strain>
    </source>
</reference>
<proteinExistence type="predicted"/>
<dbReference type="InterPro" id="IPR025905">
    <property type="entry name" value="NVEALA"/>
</dbReference>
<dbReference type="AlphaFoldDB" id="A0A9E2L7X0"/>
<name>A0A9E2L7X0_9BACT</name>
<dbReference type="Proteomes" id="UP000823865">
    <property type="component" value="Unassembled WGS sequence"/>
</dbReference>
<sequence>MKKKTLKIAVAAMVVAAAGYGLFLNQSKDNGMSELALANVEALANNEANSNGNTGPSELYDCPLWFTGDGIHCLCQNSNPCTAVLCD</sequence>
<dbReference type="Pfam" id="PF14055">
    <property type="entry name" value="NVEALA"/>
    <property type="match status" value="1"/>
</dbReference>
<gene>
    <name evidence="1" type="ORF">H9789_05145</name>
</gene>
<reference evidence="1" key="1">
    <citation type="journal article" date="2021" name="PeerJ">
        <title>Extensive microbial diversity within the chicken gut microbiome revealed by metagenomics and culture.</title>
        <authorList>
            <person name="Gilroy R."/>
            <person name="Ravi A."/>
            <person name="Getino M."/>
            <person name="Pursley I."/>
            <person name="Horton D.L."/>
            <person name="Alikhan N.F."/>
            <person name="Baker D."/>
            <person name="Gharbi K."/>
            <person name="Hall N."/>
            <person name="Watson M."/>
            <person name="Adriaenssens E.M."/>
            <person name="Foster-Nyarko E."/>
            <person name="Jarju S."/>
            <person name="Secka A."/>
            <person name="Antonio M."/>
            <person name="Oren A."/>
            <person name="Chaudhuri R.R."/>
            <person name="La Ragione R."/>
            <person name="Hildebrand F."/>
            <person name="Pallen M.J."/>
        </authorList>
    </citation>
    <scope>NUCLEOTIDE SEQUENCE</scope>
    <source>
        <strain evidence="1">G3-2149</strain>
    </source>
</reference>
<protein>
    <submittedName>
        <fullName evidence="1">NVEALA domain-containing protein</fullName>
    </submittedName>
</protein>
<evidence type="ECO:0000313" key="1">
    <source>
        <dbReference type="EMBL" id="MBU3853193.1"/>
    </source>
</evidence>
<evidence type="ECO:0000313" key="2">
    <source>
        <dbReference type="Proteomes" id="UP000823865"/>
    </source>
</evidence>
<organism evidence="1 2">
    <name type="scientific">Candidatus Paraprevotella stercoravium</name>
    <dbReference type="NCBI Taxonomy" id="2838725"/>
    <lineage>
        <taxon>Bacteria</taxon>
        <taxon>Pseudomonadati</taxon>
        <taxon>Bacteroidota</taxon>
        <taxon>Bacteroidia</taxon>
        <taxon>Bacteroidales</taxon>
        <taxon>Prevotellaceae</taxon>
        <taxon>Paraprevotella</taxon>
    </lineage>
</organism>